<evidence type="ECO:0000256" key="2">
    <source>
        <dbReference type="SAM" id="Coils"/>
    </source>
</evidence>
<gene>
    <name evidence="6" type="ORF">PZL22_001329</name>
</gene>
<feature type="domain" description="Soluble ligand binding" evidence="4">
    <location>
        <begin position="149"/>
        <end position="193"/>
    </location>
</feature>
<dbReference type="InterPro" id="IPR049712">
    <property type="entry name" value="Poly_export"/>
</dbReference>
<dbReference type="PANTHER" id="PTHR33619">
    <property type="entry name" value="POLYSACCHARIDE EXPORT PROTEIN GFCE-RELATED"/>
    <property type="match status" value="1"/>
</dbReference>
<dbReference type="InterPro" id="IPR003715">
    <property type="entry name" value="Poly_export_N"/>
</dbReference>
<dbReference type="PANTHER" id="PTHR33619:SF3">
    <property type="entry name" value="POLYSACCHARIDE EXPORT PROTEIN GFCE-RELATED"/>
    <property type="match status" value="1"/>
</dbReference>
<evidence type="ECO:0000259" key="3">
    <source>
        <dbReference type="Pfam" id="PF02563"/>
    </source>
</evidence>
<dbReference type="Pfam" id="PF02563">
    <property type="entry name" value="Poly_export"/>
    <property type="match status" value="1"/>
</dbReference>
<sequence length="479" mass="53074">MMPSHKHPRSILPFSLEARGLVPARVLSKRIRRCVGRSALSAALSVFTVCGPIDAIANDEYLLGPQDKVRVKIYEWRASRDVIFEWKALNDTFTVSAGGTLSLPFVGAIPAAGLTPNSLAYAIGDNLKRNMGLGRRPDAAVEVIQYRPFYIVGHVMQPGEFPYRPELTVLQAVSIAGGVRTREESIARFEREMIQGRGDVSLLGLENINLLARKARLEAELKHAKNINFPGSLISRQDDHAVALLMGQERSIFQARREGLETQIRALENLRAFLEKELISLDKQLVFHDRQIALIQKELGDVSSLVSKGLAAAPREMSLERALAQYQSERLAGETSLLRTRQEISKTEISILELRNRYVNEVTATLRQTQAELDALGRKAETAIELLHESEISAPRLLARQAWAAKAKPIYTIVRTTNGHSKELRAGESNVVKPGDTLKVEIPMPDLEDFEDFEATDPGDPGTTALSIAPTISRVPNVR</sequence>
<feature type="domain" description="Polysaccharide export protein N-terminal" evidence="3">
    <location>
        <begin position="57"/>
        <end position="143"/>
    </location>
</feature>
<dbReference type="EMBL" id="CP120364">
    <property type="protein sequence ID" value="WHS91351.1"/>
    <property type="molecule type" value="Genomic_DNA"/>
</dbReference>
<feature type="domain" description="AprE-like long alpha-helical hairpin" evidence="5">
    <location>
        <begin position="206"/>
        <end position="383"/>
    </location>
</feature>
<feature type="coiled-coil region" evidence="2">
    <location>
        <begin position="359"/>
        <end position="386"/>
    </location>
</feature>
<geneLocation type="plasmid" evidence="6 7">
    <name>pSkuCCBAU71714b</name>
</geneLocation>
<evidence type="ECO:0000259" key="5">
    <source>
        <dbReference type="Pfam" id="PF25994"/>
    </source>
</evidence>
<organism evidence="6 7">
    <name type="scientific">Sinorhizobium kummerowiae</name>
    <dbReference type="NCBI Taxonomy" id="158892"/>
    <lineage>
        <taxon>Bacteria</taxon>
        <taxon>Pseudomonadati</taxon>
        <taxon>Pseudomonadota</taxon>
        <taxon>Alphaproteobacteria</taxon>
        <taxon>Hyphomicrobiales</taxon>
        <taxon>Rhizobiaceae</taxon>
        <taxon>Sinorhizobium/Ensifer group</taxon>
        <taxon>Sinorhizobium</taxon>
    </lineage>
</organism>
<dbReference type="Pfam" id="PF25994">
    <property type="entry name" value="HH_AprE"/>
    <property type="match status" value="1"/>
</dbReference>
<dbReference type="InterPro" id="IPR058781">
    <property type="entry name" value="HH_AprE-like"/>
</dbReference>
<name>A0ABY8T0D7_9HYPH</name>
<dbReference type="Proteomes" id="UP001233264">
    <property type="component" value="Plasmid pSkuCCBAU71714b"/>
</dbReference>
<dbReference type="Gene3D" id="3.30.1950.10">
    <property type="entry name" value="wza like domain"/>
    <property type="match status" value="1"/>
</dbReference>
<evidence type="ECO:0000313" key="6">
    <source>
        <dbReference type="EMBL" id="WHS91351.1"/>
    </source>
</evidence>
<evidence type="ECO:0000313" key="7">
    <source>
        <dbReference type="Proteomes" id="UP001233264"/>
    </source>
</evidence>
<evidence type="ECO:0000259" key="4">
    <source>
        <dbReference type="Pfam" id="PF10531"/>
    </source>
</evidence>
<keyword evidence="6" id="KW-0614">Plasmid</keyword>
<evidence type="ECO:0000256" key="1">
    <source>
        <dbReference type="ARBA" id="ARBA00022729"/>
    </source>
</evidence>
<dbReference type="Pfam" id="PF10531">
    <property type="entry name" value="SLBB"/>
    <property type="match status" value="1"/>
</dbReference>
<proteinExistence type="predicted"/>
<protein>
    <submittedName>
        <fullName evidence="6">Polysaccharide biosynthesis/export family protein</fullName>
    </submittedName>
</protein>
<reference evidence="6 7" key="1">
    <citation type="submission" date="2023-03" db="EMBL/GenBank/DDBJ databases">
        <authorList>
            <person name="Menendez E."/>
            <person name="Kaur S."/>
            <person name="Flores-Felix J.D."/>
            <person name="diCenzo G.C."/>
            <person name="Peix A."/>
            <person name="Velazquez E."/>
        </authorList>
    </citation>
    <scope>NUCLEOTIDE SEQUENCE [LARGE SCALE GENOMIC DNA]</scope>
    <source>
        <strain evidence="6 7">CCBAU 71714</strain>
        <plasmid evidence="6 7">pSkuCCBAU71714b</plasmid>
    </source>
</reference>
<dbReference type="InterPro" id="IPR019554">
    <property type="entry name" value="Soluble_ligand-bd"/>
</dbReference>
<keyword evidence="1" id="KW-0732">Signal</keyword>
<dbReference type="RefSeq" id="WP_284718320.1">
    <property type="nucleotide sequence ID" value="NZ_CP120364.1"/>
</dbReference>
<accession>A0ABY8T0D7</accession>
<keyword evidence="2" id="KW-0175">Coiled coil</keyword>
<feature type="coiled-coil region" evidence="2">
    <location>
        <begin position="207"/>
        <end position="284"/>
    </location>
</feature>
<keyword evidence="7" id="KW-1185">Reference proteome</keyword>